<organism evidence="2 3">
    <name type="scientific">Bodo saltans</name>
    <name type="common">Flagellated protozoan</name>
    <dbReference type="NCBI Taxonomy" id="75058"/>
    <lineage>
        <taxon>Eukaryota</taxon>
        <taxon>Discoba</taxon>
        <taxon>Euglenozoa</taxon>
        <taxon>Kinetoplastea</taxon>
        <taxon>Metakinetoplastina</taxon>
        <taxon>Eubodonida</taxon>
        <taxon>Bodonidae</taxon>
        <taxon>Bodo</taxon>
    </lineage>
</organism>
<dbReference type="Proteomes" id="UP000051952">
    <property type="component" value="Unassembled WGS sequence"/>
</dbReference>
<sequence>MTRLLVWAVLLIVMVASVFGSTTGDDLNDDTNVNGTVPTTPQLGFYPWLSLDGWAYVFGAALDIPVSLDLPLRLPKISQPLNINSLPPIAGVNVVDDFIGGANFSFDDVHWDVLDIQNIELLVAARNSSQLQWDFDNSELRLVDATLLDVRLGNISVKTQPTAFSVTPIVMGTSVTCHGKMV</sequence>
<dbReference type="AlphaFoldDB" id="A0A0S4IJK2"/>
<gene>
    <name evidence="2" type="ORF">BSAL_49000</name>
</gene>
<protein>
    <submittedName>
        <fullName evidence="2">GPI-anchored surface protein, putative</fullName>
    </submittedName>
</protein>
<dbReference type="EMBL" id="CYKH01000001">
    <property type="protein sequence ID" value="CUE55616.1"/>
    <property type="molecule type" value="Genomic_DNA"/>
</dbReference>
<proteinExistence type="predicted"/>
<feature type="signal peptide" evidence="1">
    <location>
        <begin position="1"/>
        <end position="20"/>
    </location>
</feature>
<accession>A0A0S4IJK2</accession>
<keyword evidence="3" id="KW-1185">Reference proteome</keyword>
<evidence type="ECO:0000313" key="2">
    <source>
        <dbReference type="EMBL" id="CUE55616.1"/>
    </source>
</evidence>
<evidence type="ECO:0000256" key="1">
    <source>
        <dbReference type="SAM" id="SignalP"/>
    </source>
</evidence>
<name>A0A0S4IJK2_BODSA</name>
<reference evidence="3" key="1">
    <citation type="submission" date="2015-09" db="EMBL/GenBank/DDBJ databases">
        <authorList>
            <consortium name="Pathogen Informatics"/>
        </authorList>
    </citation>
    <scope>NUCLEOTIDE SEQUENCE [LARGE SCALE GENOMIC DNA]</scope>
    <source>
        <strain evidence="3">Lake Konstanz</strain>
    </source>
</reference>
<feature type="non-terminal residue" evidence="2">
    <location>
        <position position="182"/>
    </location>
</feature>
<dbReference type="VEuPathDB" id="TriTrypDB:BSAL_49000"/>
<feature type="chain" id="PRO_5006621335" evidence="1">
    <location>
        <begin position="21"/>
        <end position="182"/>
    </location>
</feature>
<evidence type="ECO:0000313" key="3">
    <source>
        <dbReference type="Proteomes" id="UP000051952"/>
    </source>
</evidence>
<keyword evidence="1" id="KW-0732">Signal</keyword>